<dbReference type="KEGG" id="prz:GZH47_10745"/>
<reference evidence="1 2" key="1">
    <citation type="submission" date="2020-02" db="EMBL/GenBank/DDBJ databases">
        <title>Paenibacillus sp. nov., isolated from rhizosphere soil of tomato.</title>
        <authorList>
            <person name="Weon H.-Y."/>
            <person name="Lee S.A."/>
        </authorList>
    </citation>
    <scope>NUCLEOTIDE SEQUENCE [LARGE SCALE GENOMIC DNA]</scope>
    <source>
        <strain evidence="1 2">14171R-81</strain>
    </source>
</reference>
<dbReference type="AlphaFoldDB" id="A0A6C0NZC1"/>
<dbReference type="RefSeq" id="WP_162640094.1">
    <property type="nucleotide sequence ID" value="NZ_CP048286.1"/>
</dbReference>
<sequence>MLEGCGQLKRLWIPPGDMIVISVLSFCSSATRFEIRWTRSITRKHKKQLKAAWRPQAKGSLNRVDVFGRHAPSQRAPGVVRGSFALYSLDDRSL</sequence>
<name>A0A6C0NZC1_9BACL</name>
<gene>
    <name evidence="1" type="ORF">GZH47_10745</name>
</gene>
<dbReference type="Proteomes" id="UP000479114">
    <property type="component" value="Chromosome"/>
</dbReference>
<proteinExistence type="predicted"/>
<evidence type="ECO:0000313" key="2">
    <source>
        <dbReference type="Proteomes" id="UP000479114"/>
    </source>
</evidence>
<keyword evidence="2" id="KW-1185">Reference proteome</keyword>
<organism evidence="1 2">
    <name type="scientific">Paenibacillus rhizovicinus</name>
    <dbReference type="NCBI Taxonomy" id="2704463"/>
    <lineage>
        <taxon>Bacteria</taxon>
        <taxon>Bacillati</taxon>
        <taxon>Bacillota</taxon>
        <taxon>Bacilli</taxon>
        <taxon>Bacillales</taxon>
        <taxon>Paenibacillaceae</taxon>
        <taxon>Paenibacillus</taxon>
    </lineage>
</organism>
<protein>
    <submittedName>
        <fullName evidence="1">Uncharacterized protein</fullName>
    </submittedName>
</protein>
<dbReference type="EMBL" id="CP048286">
    <property type="protein sequence ID" value="QHW31286.1"/>
    <property type="molecule type" value="Genomic_DNA"/>
</dbReference>
<evidence type="ECO:0000313" key="1">
    <source>
        <dbReference type="EMBL" id="QHW31286.1"/>
    </source>
</evidence>
<accession>A0A6C0NZC1</accession>